<accession>A0A1Y0D237</accession>
<evidence type="ECO:0000256" key="1">
    <source>
        <dbReference type="SAM" id="Phobius"/>
    </source>
</evidence>
<dbReference type="OrthoDB" id="6876592at2"/>
<dbReference type="KEGG" id="opf:CBP31_00495"/>
<protein>
    <recommendedName>
        <fullName evidence="4">Fimbrial assembly protein</fullName>
    </recommendedName>
</protein>
<sequence>MKQRIEFYQAVLKPAQDKANMGLLWRVSLGIVVVWALIFAYAKVSQYQLTQQNMALKAAVQTGERDAQLMSAALSDLKARQDSGEKERVELDIQTRQQLLQLLNQKNLVSYANTLNDLAHIPWQGVALQGLTLQGKRMVLRGAAAQASAVPAWILGFEQSSSLRGHSFGQLAISQGPEGGLNFSLTSSEMTP</sequence>
<proteinExistence type="predicted"/>
<dbReference type="EMBL" id="CP021377">
    <property type="protein sequence ID" value="ART81297.1"/>
    <property type="molecule type" value="Genomic_DNA"/>
</dbReference>
<dbReference type="RefSeq" id="WP_087034380.1">
    <property type="nucleotide sequence ID" value="NZ_CP021377.1"/>
</dbReference>
<keyword evidence="3" id="KW-1185">Reference proteome</keyword>
<reference evidence="2 3" key="1">
    <citation type="journal article" date="2014" name="Int. J. Syst. Evol. Microbiol.">
        <title>Oceanisphaera profunda sp. nov., a marine bacterium isolated from deep-sea sediment, and emended description of the genus Oceanisphaera.</title>
        <authorList>
            <person name="Xu Z."/>
            <person name="Zhang X.Y."/>
            <person name="Su H.N."/>
            <person name="Yu Z.C."/>
            <person name="Liu C."/>
            <person name="Li H."/>
            <person name="Chen X.L."/>
            <person name="Song X.Y."/>
            <person name="Xie B.B."/>
            <person name="Qin Q.L."/>
            <person name="Zhou B.C."/>
            <person name="Shi M."/>
            <person name="Huang Y."/>
            <person name="Zhang Y.Z."/>
        </authorList>
    </citation>
    <scope>NUCLEOTIDE SEQUENCE [LARGE SCALE GENOMIC DNA]</scope>
    <source>
        <strain evidence="2 3">SM1222</strain>
    </source>
</reference>
<keyword evidence="1" id="KW-1133">Transmembrane helix</keyword>
<organism evidence="2 3">
    <name type="scientific">Oceanisphaera profunda</name>
    <dbReference type="NCBI Taxonomy" id="1416627"/>
    <lineage>
        <taxon>Bacteria</taxon>
        <taxon>Pseudomonadati</taxon>
        <taxon>Pseudomonadota</taxon>
        <taxon>Gammaproteobacteria</taxon>
        <taxon>Aeromonadales</taxon>
        <taxon>Aeromonadaceae</taxon>
        <taxon>Oceanisphaera</taxon>
    </lineage>
</organism>
<name>A0A1Y0D237_9GAMM</name>
<evidence type="ECO:0008006" key="4">
    <source>
        <dbReference type="Google" id="ProtNLM"/>
    </source>
</evidence>
<evidence type="ECO:0000313" key="2">
    <source>
        <dbReference type="EMBL" id="ART81297.1"/>
    </source>
</evidence>
<feature type="transmembrane region" description="Helical" evidence="1">
    <location>
        <begin position="23"/>
        <end position="42"/>
    </location>
</feature>
<gene>
    <name evidence="2" type="ORF">CBP31_00495</name>
</gene>
<keyword evidence="1" id="KW-0812">Transmembrane</keyword>
<dbReference type="Proteomes" id="UP000243937">
    <property type="component" value="Chromosome"/>
</dbReference>
<keyword evidence="1" id="KW-0472">Membrane</keyword>
<evidence type="ECO:0000313" key="3">
    <source>
        <dbReference type="Proteomes" id="UP000243937"/>
    </source>
</evidence>
<dbReference type="AlphaFoldDB" id="A0A1Y0D237"/>